<dbReference type="EMBL" id="LGRX02029050">
    <property type="protein sequence ID" value="KAK3247340.1"/>
    <property type="molecule type" value="Genomic_DNA"/>
</dbReference>
<keyword evidence="4" id="KW-1185">Reference proteome</keyword>
<feature type="compositionally biased region" description="Basic residues" evidence="1">
    <location>
        <begin position="1317"/>
        <end position="1330"/>
    </location>
</feature>
<evidence type="ECO:0000313" key="3">
    <source>
        <dbReference type="EMBL" id="KAK3247340.1"/>
    </source>
</evidence>
<evidence type="ECO:0000256" key="1">
    <source>
        <dbReference type="SAM" id="MobiDB-lite"/>
    </source>
</evidence>
<name>A0AAE0C4C7_9CHLO</name>
<sequence length="1481" mass="164803">MWDESPGSTSGAAASAEENSGLARKPSLGETKKKRPARETMRRHPSKSSPGFESLKMDLATLTGKGQAAGSPETEKNPEQVCVRMPQPTDSIRAIDPQGFELLFGAENIQLQNLVPTARRASILEVATTAHVQQGLHGANLSKMVQRETEASKIRDMRRILREPPTNRTTEMCAMLTPYLLEFPFFSDCPSQFALHLSSSVTYATYTQRKVLCQEGEKGHTLYCIMSGSVNFYSKKALEQKRKKEELELEREKDLQDKKEKEMQEKSPQRAPQRWKAARGSLVETVDRVSRKSVTQVIRDAVQNLSPSAVAKPQSKWEVLRTANVIYEGSGNVGDDIVEAPKDEDSVCKRYGQQVYEVSTKGCLGYETMIRALDVLDTTAVSNPGVEMIVIQQDDLISLMKKMRTIVHNRDRALPVLEKLPLKRTEDDLKFLVEMLKAHAFFMRLEQSLMPNLLRVMTLKRYEPGDPVCIQGQKGTKFFIILKGSLSVHVSNKSHSDMLEVAKRNKDVEVDDWPPFTSREAHRNLDYEAFGDCVKVLHAGDSLGERALLDASGTGGERQSTVIAQLHTELMVLKRKDFQQFSAQMHNVLIDMEMMLPILMKSKLLRTAKEVDILVNHSGSNPFFKSLKPEVHRQLMQVAQYEKMDPDGVVFHQGEPGEAYYIIMRGVVGIHAKPTASSKWDRSLQVRKVAVKEAALKCQYQSQHRSELENLYGPAVAVLRSGQAFGELALEQDGTLRSGTAICYETTDFVVINKSDYDDVMKRFHHDLLKEKLALLKGLSVVRSWPSSVLVKITYLMHEKSFMRHLVVVAERDPPSNVYLLCEAALPTVPPSPLSAWLHGAAAAGGIAYTDGCITSLGWLLWPVGCAVDGSRCMPHWTWLCRAADGWFVNSGSVRAVIAAQGECRQLCTKESALEAITNGWQEQQAIQEVHFNTLMAKKEAMDPKGMMGPMKRIAENMKSHRKLQDVKSPRRGMERNKMLGYLQELMRNHIKLHKVANNDRTGTQKTDSHFASAAEMRPKSKLQPLPPRNPAAANDKEDEESFQAHRHFHPGRDSASAIEVIAVGKGECIGAHATVNGTSEPFTVYTEHECRFMVINGDNFVHFFTDEELLVFSRIVSDDVAVKQEHLMCMALARDSFESTSKTRIEEIKNSKTLVRLSQLKSANIYHPHSDNGVVPSPPRDTMCQWLTVRCHPLDGEPSAAFATTPRNPPALDTEVAGIAKRLDTPLTVAQGRLLLHNNSPMPQKKDLPLLHVGAKVNLPDDPLGSVAESHERAFYETTVDTDMQGDSDDEEIDTRLLEVTKVKSEAGAFYSRKHQTFKKSKFKPHKPATSRDEDGSQTARSANEKRRTNPFSLHNSGAATSRSRRTTKDLMLAVEKGFVATVTHAGRGGATSLSTTATTTASYDGERHPFPQPLSSLMEPELEAELQLNEMRGALASASRSMQIAPSRSLLRSSRKMRAPHGRCVISVASSTTVSGATA</sequence>
<gene>
    <name evidence="3" type="ORF">CYMTET_43161</name>
</gene>
<accession>A0AAE0C4C7</accession>
<evidence type="ECO:0000313" key="4">
    <source>
        <dbReference type="Proteomes" id="UP001190700"/>
    </source>
</evidence>
<dbReference type="Gene3D" id="2.60.120.10">
    <property type="entry name" value="Jelly Rolls"/>
    <property type="match status" value="3"/>
</dbReference>
<reference evidence="3 4" key="1">
    <citation type="journal article" date="2015" name="Genome Biol. Evol.">
        <title>Comparative Genomics of a Bacterivorous Green Alga Reveals Evolutionary Causalities and Consequences of Phago-Mixotrophic Mode of Nutrition.</title>
        <authorList>
            <person name="Burns J.A."/>
            <person name="Paasch A."/>
            <person name="Narechania A."/>
            <person name="Kim E."/>
        </authorList>
    </citation>
    <scope>NUCLEOTIDE SEQUENCE [LARGE SCALE GENOMIC DNA]</scope>
    <source>
        <strain evidence="3 4">PLY_AMNH</strain>
    </source>
</reference>
<feature type="domain" description="Cyclic nucleotide-binding" evidence="2">
    <location>
        <begin position="185"/>
        <end position="235"/>
    </location>
</feature>
<dbReference type="PANTHER" id="PTHR23011">
    <property type="entry name" value="CYCLIC NUCLEOTIDE-BINDING DOMAIN CONTAINING PROTEIN"/>
    <property type="match status" value="1"/>
</dbReference>
<feature type="compositionally biased region" description="Polar residues" evidence="1">
    <location>
        <begin position="1351"/>
        <end position="1363"/>
    </location>
</feature>
<feature type="domain" description="Cyclic nucleotide-binding" evidence="2">
    <location>
        <begin position="623"/>
        <end position="761"/>
    </location>
</feature>
<dbReference type="InterPro" id="IPR018488">
    <property type="entry name" value="cNMP-bd_CS"/>
</dbReference>
<dbReference type="PROSITE" id="PS00888">
    <property type="entry name" value="CNMP_BINDING_1"/>
    <property type="match status" value="1"/>
</dbReference>
<protein>
    <recommendedName>
        <fullName evidence="2">Cyclic nucleotide-binding domain-containing protein</fullName>
    </recommendedName>
</protein>
<feature type="region of interest" description="Disordered" evidence="1">
    <location>
        <begin position="243"/>
        <end position="277"/>
    </location>
</feature>
<dbReference type="PROSITE" id="PS50042">
    <property type="entry name" value="CNMP_BINDING_3"/>
    <property type="match status" value="3"/>
</dbReference>
<dbReference type="SUPFAM" id="SSF51206">
    <property type="entry name" value="cAMP-binding domain-like"/>
    <property type="match status" value="4"/>
</dbReference>
<organism evidence="3 4">
    <name type="scientific">Cymbomonas tetramitiformis</name>
    <dbReference type="NCBI Taxonomy" id="36881"/>
    <lineage>
        <taxon>Eukaryota</taxon>
        <taxon>Viridiplantae</taxon>
        <taxon>Chlorophyta</taxon>
        <taxon>Pyramimonadophyceae</taxon>
        <taxon>Pyramimonadales</taxon>
        <taxon>Pyramimonadaceae</taxon>
        <taxon>Cymbomonas</taxon>
    </lineage>
</organism>
<dbReference type="Proteomes" id="UP001190700">
    <property type="component" value="Unassembled WGS sequence"/>
</dbReference>
<dbReference type="PANTHER" id="PTHR23011:SF28">
    <property type="entry name" value="CYCLIC NUCLEOTIDE-BINDING DOMAIN CONTAINING PROTEIN"/>
    <property type="match status" value="1"/>
</dbReference>
<comment type="caution">
    <text evidence="3">The sequence shown here is derived from an EMBL/GenBank/DDBJ whole genome shotgun (WGS) entry which is preliminary data.</text>
</comment>
<feature type="domain" description="Cyclic nucleotide-binding" evidence="2">
    <location>
        <begin position="441"/>
        <end position="581"/>
    </location>
</feature>
<dbReference type="InterPro" id="IPR000595">
    <property type="entry name" value="cNMP-bd_dom"/>
</dbReference>
<feature type="region of interest" description="Disordered" evidence="1">
    <location>
        <begin position="999"/>
        <end position="1041"/>
    </location>
</feature>
<dbReference type="SMART" id="SM00100">
    <property type="entry name" value="cNMP"/>
    <property type="match status" value="3"/>
</dbReference>
<proteinExistence type="predicted"/>
<feature type="region of interest" description="Disordered" evidence="1">
    <location>
        <begin position="1317"/>
        <end position="1368"/>
    </location>
</feature>
<feature type="compositionally biased region" description="Basic and acidic residues" evidence="1">
    <location>
        <begin position="243"/>
        <end position="268"/>
    </location>
</feature>
<dbReference type="InterPro" id="IPR018490">
    <property type="entry name" value="cNMP-bd_dom_sf"/>
</dbReference>
<dbReference type="InterPro" id="IPR014710">
    <property type="entry name" value="RmlC-like_jellyroll"/>
</dbReference>
<dbReference type="CDD" id="cd00038">
    <property type="entry name" value="CAP_ED"/>
    <property type="match status" value="2"/>
</dbReference>
<feature type="region of interest" description="Disordered" evidence="1">
    <location>
        <begin position="1"/>
        <end position="55"/>
    </location>
</feature>
<evidence type="ECO:0000259" key="2">
    <source>
        <dbReference type="PROSITE" id="PS50042"/>
    </source>
</evidence>
<feature type="compositionally biased region" description="Low complexity" evidence="1">
    <location>
        <begin position="1"/>
        <end position="23"/>
    </location>
</feature>